<evidence type="ECO:0000259" key="9">
    <source>
        <dbReference type="PROSITE" id="PS50850"/>
    </source>
</evidence>
<dbReference type="EMBL" id="JAAFYZ010000075">
    <property type="protein sequence ID" value="MBS2549528.1"/>
    <property type="molecule type" value="Genomic_DNA"/>
</dbReference>
<dbReference type="Pfam" id="PF07690">
    <property type="entry name" value="MFS_1"/>
    <property type="match status" value="1"/>
</dbReference>
<dbReference type="NCBIfam" id="TIGR00711">
    <property type="entry name" value="efflux_EmrB"/>
    <property type="match status" value="1"/>
</dbReference>
<feature type="transmembrane region" description="Helical" evidence="8">
    <location>
        <begin position="130"/>
        <end position="151"/>
    </location>
</feature>
<dbReference type="PANTHER" id="PTHR42718">
    <property type="entry name" value="MAJOR FACILITATOR SUPERFAMILY MULTIDRUG TRANSPORTER MFSC"/>
    <property type="match status" value="1"/>
</dbReference>
<keyword evidence="4 8" id="KW-0812">Transmembrane</keyword>
<evidence type="ECO:0000256" key="1">
    <source>
        <dbReference type="ARBA" id="ARBA00004651"/>
    </source>
</evidence>
<feature type="transmembrane region" description="Helical" evidence="8">
    <location>
        <begin position="163"/>
        <end position="185"/>
    </location>
</feature>
<comment type="subcellular location">
    <subcellularLocation>
        <location evidence="1">Cell membrane</location>
        <topology evidence="1">Multi-pass membrane protein</topology>
    </subcellularLocation>
</comment>
<dbReference type="PANTHER" id="PTHR42718:SF46">
    <property type="entry name" value="BLR6921 PROTEIN"/>
    <property type="match status" value="1"/>
</dbReference>
<proteinExistence type="predicted"/>
<feature type="region of interest" description="Disordered" evidence="7">
    <location>
        <begin position="1"/>
        <end position="30"/>
    </location>
</feature>
<feature type="domain" description="Major facilitator superfamily (MFS) profile" evidence="9">
    <location>
        <begin position="39"/>
        <end position="489"/>
    </location>
</feature>
<evidence type="ECO:0000256" key="4">
    <source>
        <dbReference type="ARBA" id="ARBA00022692"/>
    </source>
</evidence>
<evidence type="ECO:0000256" key="6">
    <source>
        <dbReference type="ARBA" id="ARBA00023136"/>
    </source>
</evidence>
<evidence type="ECO:0000256" key="8">
    <source>
        <dbReference type="SAM" id="Phobius"/>
    </source>
</evidence>
<keyword evidence="2" id="KW-0813">Transport</keyword>
<dbReference type="SUPFAM" id="SSF103473">
    <property type="entry name" value="MFS general substrate transporter"/>
    <property type="match status" value="1"/>
</dbReference>
<dbReference type="InterPro" id="IPR011701">
    <property type="entry name" value="MFS"/>
</dbReference>
<feature type="transmembrane region" description="Helical" evidence="8">
    <location>
        <begin position="362"/>
        <end position="381"/>
    </location>
</feature>
<keyword evidence="6 8" id="KW-0472">Membrane</keyword>
<feature type="transmembrane region" description="Helical" evidence="8">
    <location>
        <begin position="191"/>
        <end position="209"/>
    </location>
</feature>
<name>A0ABS5KU14_9ACTN</name>
<evidence type="ECO:0000313" key="10">
    <source>
        <dbReference type="EMBL" id="MBS2549528.1"/>
    </source>
</evidence>
<reference evidence="10 11" key="1">
    <citation type="submission" date="2020-02" db="EMBL/GenBank/DDBJ databases">
        <title>Acidophilic actinobacteria isolated from forest soil.</title>
        <authorList>
            <person name="Golinska P."/>
        </authorList>
    </citation>
    <scope>NUCLEOTIDE SEQUENCE [LARGE SCALE GENOMIC DNA]</scope>
    <source>
        <strain evidence="10 11">NL8</strain>
    </source>
</reference>
<feature type="transmembrane region" description="Helical" evidence="8">
    <location>
        <begin position="39"/>
        <end position="61"/>
    </location>
</feature>
<feature type="transmembrane region" description="Helical" evidence="8">
    <location>
        <begin position="229"/>
        <end position="248"/>
    </location>
</feature>
<dbReference type="InterPro" id="IPR020846">
    <property type="entry name" value="MFS_dom"/>
</dbReference>
<organism evidence="10 11">
    <name type="scientific">Catenulispora pinistramenti</name>
    <dbReference type="NCBI Taxonomy" id="2705254"/>
    <lineage>
        <taxon>Bacteria</taxon>
        <taxon>Bacillati</taxon>
        <taxon>Actinomycetota</taxon>
        <taxon>Actinomycetes</taxon>
        <taxon>Catenulisporales</taxon>
        <taxon>Catenulisporaceae</taxon>
        <taxon>Catenulispora</taxon>
    </lineage>
</organism>
<feature type="transmembrane region" description="Helical" evidence="8">
    <location>
        <begin position="387"/>
        <end position="413"/>
    </location>
</feature>
<feature type="transmembrane region" description="Helical" evidence="8">
    <location>
        <begin position="73"/>
        <end position="93"/>
    </location>
</feature>
<accession>A0ABS5KU14</accession>
<keyword evidence="5 8" id="KW-1133">Transmembrane helix</keyword>
<keyword evidence="3" id="KW-1003">Cell membrane</keyword>
<dbReference type="PROSITE" id="PS50850">
    <property type="entry name" value="MFS"/>
    <property type="match status" value="1"/>
</dbReference>
<evidence type="ECO:0000313" key="11">
    <source>
        <dbReference type="Proteomes" id="UP000730482"/>
    </source>
</evidence>
<dbReference type="RefSeq" id="WP_212011087.1">
    <property type="nucleotide sequence ID" value="NZ_JAAFYZ010000075.1"/>
</dbReference>
<sequence length="506" mass="51539">MAATSNAAADDDAAASPLDTAGPRAASPPDTVDPAVRRLVFTLIVGALAVIFDTTIMSVAIDSLAGQLHTSLATVQWVTTAYLLALAATMPAVGWAQAALGGKRLWILALCLFFVGSMLCAGAWNAPSLIAFRVVQGIGGGVMMVLMATLVMQAAGGRNIGKVMALITVPTALGPVIGPVIGGVILHFGDWRWIFLFNIPFCLVGGYLAGRNLPADRPVSGTRPRLDAVGMLLLSPGIAAVIYGLTQLGGSDGIGSVKVVVPLAAGVALLAGYAGWALRRGAGALLDIRLFRHRSLASSTVLLLLAGAALYGAMLLMPLYWQQVRGESALGAALLLIPQGVGTLLSRSVAGKFMDRVGARPVAVVALAVTFAATVPFGFVTPTTSNIMLMAVLFVRGLGLGAAMIALMGGAFVGLSREEIPAASSISRVAQQVGGSIGTAVLVVILQRAVAGSHTPADLASGFGAAFWWAAAFTAAAVPLCLLLPGKAATEAQGQETASAEQLAEV</sequence>
<feature type="transmembrane region" description="Helical" evidence="8">
    <location>
        <begin position="260"/>
        <end position="278"/>
    </location>
</feature>
<feature type="transmembrane region" description="Helical" evidence="8">
    <location>
        <begin position="433"/>
        <end position="451"/>
    </location>
</feature>
<feature type="compositionally biased region" description="Low complexity" evidence="7">
    <location>
        <begin position="1"/>
        <end position="21"/>
    </location>
</feature>
<dbReference type="Gene3D" id="1.20.1250.20">
    <property type="entry name" value="MFS general substrate transporter like domains"/>
    <property type="match status" value="2"/>
</dbReference>
<feature type="transmembrane region" description="Helical" evidence="8">
    <location>
        <begin position="105"/>
        <end position="124"/>
    </location>
</feature>
<protein>
    <submittedName>
        <fullName evidence="10">Multidrug efflux MFS transporter</fullName>
    </submittedName>
</protein>
<keyword evidence="11" id="KW-1185">Reference proteome</keyword>
<feature type="transmembrane region" description="Helical" evidence="8">
    <location>
        <begin position="328"/>
        <end position="350"/>
    </location>
</feature>
<comment type="caution">
    <text evidence="10">The sequence shown here is derived from an EMBL/GenBank/DDBJ whole genome shotgun (WGS) entry which is preliminary data.</text>
</comment>
<dbReference type="InterPro" id="IPR004638">
    <property type="entry name" value="EmrB-like"/>
</dbReference>
<evidence type="ECO:0000256" key="7">
    <source>
        <dbReference type="SAM" id="MobiDB-lite"/>
    </source>
</evidence>
<evidence type="ECO:0000256" key="5">
    <source>
        <dbReference type="ARBA" id="ARBA00022989"/>
    </source>
</evidence>
<dbReference type="InterPro" id="IPR036259">
    <property type="entry name" value="MFS_trans_sf"/>
</dbReference>
<dbReference type="CDD" id="cd17503">
    <property type="entry name" value="MFS_LmrB_MDR_like"/>
    <property type="match status" value="1"/>
</dbReference>
<dbReference type="Proteomes" id="UP000730482">
    <property type="component" value="Unassembled WGS sequence"/>
</dbReference>
<evidence type="ECO:0000256" key="3">
    <source>
        <dbReference type="ARBA" id="ARBA00022475"/>
    </source>
</evidence>
<gene>
    <name evidence="10" type="ORF">KGQ19_21940</name>
</gene>
<feature type="transmembrane region" description="Helical" evidence="8">
    <location>
        <begin position="463"/>
        <end position="484"/>
    </location>
</feature>
<feature type="transmembrane region" description="Helical" evidence="8">
    <location>
        <begin position="299"/>
        <end position="322"/>
    </location>
</feature>
<evidence type="ECO:0000256" key="2">
    <source>
        <dbReference type="ARBA" id="ARBA00022448"/>
    </source>
</evidence>
<dbReference type="PRINTS" id="PR01036">
    <property type="entry name" value="TCRTETB"/>
</dbReference>